<proteinExistence type="predicted"/>
<evidence type="ECO:0000256" key="1">
    <source>
        <dbReference type="SAM" id="Coils"/>
    </source>
</evidence>
<reference evidence="3" key="1">
    <citation type="journal article" date="2015" name="Genome">
        <title>Whole Genome Sequence of the Non-Microcystin-Producing Microcystis aeruginosa Strain NIES-44.</title>
        <authorList>
            <person name="Okano K."/>
            <person name="Miyata N."/>
            <person name="Ozaki Y."/>
        </authorList>
    </citation>
    <scope>NUCLEOTIDE SEQUENCE [LARGE SCALE GENOMIC DNA]</scope>
    <source>
        <strain evidence="3">NIES-44</strain>
    </source>
</reference>
<dbReference type="EMBL" id="BBPA01000024">
    <property type="protein sequence ID" value="GAL92702.1"/>
    <property type="molecule type" value="Genomic_DNA"/>
</dbReference>
<keyword evidence="1" id="KW-0175">Coiled coil</keyword>
<comment type="caution">
    <text evidence="2">The sequence shown here is derived from an EMBL/GenBank/DDBJ whole genome shotgun (WGS) entry which is preliminary data.</text>
</comment>
<dbReference type="AlphaFoldDB" id="A0A0A1VS88"/>
<gene>
    <name evidence="2" type="ORF">N44_01260</name>
</gene>
<name>A0A0A1VS88_MICAE</name>
<protein>
    <submittedName>
        <fullName evidence="2">Uncharacterized protein</fullName>
    </submittedName>
</protein>
<accession>A0A0A1VS88</accession>
<dbReference type="Proteomes" id="UP000030321">
    <property type="component" value="Unassembled WGS sequence"/>
</dbReference>
<evidence type="ECO:0000313" key="3">
    <source>
        <dbReference type="Proteomes" id="UP000030321"/>
    </source>
</evidence>
<sequence length="166" mass="18733">MATDELQNLEDNIQRLKQQLAGIRDAWTGARPEDKVLLQQRINDKRIEIKKLEREKWDLIASESQEASFPDAEVMVAEIITEVTAITTEPPPELASAQILESLNQILAKLNQPERSAAAKLKAAISTIPPFVSLTYEAELDTESTFKRYFPTFNRAIAGVKNRLKK</sequence>
<dbReference type="RefSeq" id="WP_045358505.1">
    <property type="nucleotide sequence ID" value="NZ_BBPA01000024.1"/>
</dbReference>
<organism evidence="2 3">
    <name type="scientific">Microcystis aeruginosa NIES-44</name>
    <dbReference type="NCBI Taxonomy" id="449439"/>
    <lineage>
        <taxon>Bacteria</taxon>
        <taxon>Bacillati</taxon>
        <taxon>Cyanobacteriota</taxon>
        <taxon>Cyanophyceae</taxon>
        <taxon>Oscillatoriophycideae</taxon>
        <taxon>Chroococcales</taxon>
        <taxon>Microcystaceae</taxon>
        <taxon>Microcystis</taxon>
    </lineage>
</organism>
<evidence type="ECO:0000313" key="2">
    <source>
        <dbReference type="EMBL" id="GAL92702.1"/>
    </source>
</evidence>
<feature type="coiled-coil region" evidence="1">
    <location>
        <begin position="6"/>
        <end position="55"/>
    </location>
</feature>